<dbReference type="SUPFAM" id="SSF53920">
    <property type="entry name" value="Fe-only hydrogenase"/>
    <property type="match status" value="1"/>
</dbReference>
<evidence type="ECO:0000259" key="4">
    <source>
        <dbReference type="PROSITE" id="PS51379"/>
    </source>
</evidence>
<dbReference type="InterPro" id="IPR004108">
    <property type="entry name" value="Fe_hydrogenase_lsu_C"/>
</dbReference>
<keyword evidence="1" id="KW-0479">Metal-binding</keyword>
<gene>
    <name evidence="5" type="ORF">SAMN02745110_01998</name>
</gene>
<organism evidence="5 6">
    <name type="scientific">Eubacterium ruminantium</name>
    <dbReference type="NCBI Taxonomy" id="42322"/>
    <lineage>
        <taxon>Bacteria</taxon>
        <taxon>Bacillati</taxon>
        <taxon>Bacillota</taxon>
        <taxon>Clostridia</taxon>
        <taxon>Eubacteriales</taxon>
        <taxon>Eubacteriaceae</taxon>
        <taxon>Eubacterium</taxon>
    </lineage>
</organism>
<dbReference type="AlphaFoldDB" id="A0A1T4PHM1"/>
<dbReference type="InterPro" id="IPR027631">
    <property type="entry name" value="Mono_FeFe_hydrog"/>
</dbReference>
<name>A0A1T4PHM1_9FIRM</name>
<evidence type="ECO:0000256" key="1">
    <source>
        <dbReference type="ARBA" id="ARBA00022723"/>
    </source>
</evidence>
<dbReference type="InterPro" id="IPR017900">
    <property type="entry name" value="4Fe4S_Fe_S_CS"/>
</dbReference>
<dbReference type="GO" id="GO:0051536">
    <property type="term" value="F:iron-sulfur cluster binding"/>
    <property type="evidence" value="ECO:0007669"/>
    <property type="project" value="UniProtKB-KW"/>
</dbReference>
<keyword evidence="6" id="KW-1185">Reference proteome</keyword>
<dbReference type="InterPro" id="IPR017896">
    <property type="entry name" value="4Fe4S_Fe-S-bd"/>
</dbReference>
<dbReference type="RefSeq" id="WP_078787807.1">
    <property type="nucleotide sequence ID" value="NZ_FMTO01000011.1"/>
</dbReference>
<keyword evidence="2" id="KW-0408">Iron</keyword>
<reference evidence="5 6" key="1">
    <citation type="submission" date="2017-02" db="EMBL/GenBank/DDBJ databases">
        <authorList>
            <person name="Peterson S.W."/>
        </authorList>
    </citation>
    <scope>NUCLEOTIDE SEQUENCE [LARGE SCALE GENOMIC DNA]</scope>
    <source>
        <strain evidence="5 6">ATCC 17233</strain>
    </source>
</reference>
<feature type="domain" description="4Fe-4S ferredoxin-type" evidence="4">
    <location>
        <begin position="126"/>
        <end position="155"/>
    </location>
</feature>
<dbReference type="Pfam" id="PF25160">
    <property type="entry name" value="LdpA_Fe-S-bd"/>
    <property type="match status" value="1"/>
</dbReference>
<dbReference type="Pfam" id="PF02906">
    <property type="entry name" value="Fe_hyd_lg_C"/>
    <property type="match status" value="1"/>
</dbReference>
<evidence type="ECO:0000256" key="2">
    <source>
        <dbReference type="ARBA" id="ARBA00023004"/>
    </source>
</evidence>
<keyword evidence="3" id="KW-0411">Iron-sulfur</keyword>
<dbReference type="Gene3D" id="3.30.70.20">
    <property type="match status" value="2"/>
</dbReference>
<dbReference type="NCBIfam" id="TIGR04105">
    <property type="entry name" value="FeFe_hydrog_B1"/>
    <property type="match status" value="1"/>
</dbReference>
<dbReference type="PANTHER" id="PTHR11615">
    <property type="entry name" value="NITRATE, FORMATE, IRON DEHYDROGENASE"/>
    <property type="match status" value="1"/>
</dbReference>
<feature type="domain" description="4Fe-4S ferredoxin-type" evidence="4">
    <location>
        <begin position="172"/>
        <end position="201"/>
    </location>
</feature>
<dbReference type="Gene3D" id="3.40.950.10">
    <property type="entry name" value="Fe-only Hydrogenase (Larger Subunit), Chain L, domain 3"/>
    <property type="match status" value="1"/>
</dbReference>
<dbReference type="PROSITE" id="PS00198">
    <property type="entry name" value="4FE4S_FER_1"/>
    <property type="match status" value="1"/>
</dbReference>
<dbReference type="InterPro" id="IPR009016">
    <property type="entry name" value="Fe_hydrogenase"/>
</dbReference>
<dbReference type="InterPro" id="IPR057431">
    <property type="entry name" value="LdpA_Fe-S-bd"/>
</dbReference>
<protein>
    <submittedName>
        <fullName evidence="5">Ferredoxin hydrogenase large subunit</fullName>
    </submittedName>
</protein>
<dbReference type="PROSITE" id="PS51379">
    <property type="entry name" value="4FE4S_FER_2"/>
    <property type="match status" value="2"/>
</dbReference>
<evidence type="ECO:0000313" key="6">
    <source>
        <dbReference type="Proteomes" id="UP000189857"/>
    </source>
</evidence>
<accession>A0A1T4PHM1</accession>
<dbReference type="InterPro" id="IPR050340">
    <property type="entry name" value="Cytosolic_Fe-S_CAF"/>
</dbReference>
<dbReference type="EMBL" id="FUXA01000012">
    <property type="protein sequence ID" value="SJZ91009.1"/>
    <property type="molecule type" value="Genomic_DNA"/>
</dbReference>
<proteinExistence type="predicted"/>
<evidence type="ECO:0000256" key="3">
    <source>
        <dbReference type="ARBA" id="ARBA00023014"/>
    </source>
</evidence>
<dbReference type="GO" id="GO:0046872">
    <property type="term" value="F:metal ion binding"/>
    <property type="evidence" value="ECO:0007669"/>
    <property type="project" value="UniProtKB-KW"/>
</dbReference>
<evidence type="ECO:0000313" key="5">
    <source>
        <dbReference type="EMBL" id="SJZ91009.1"/>
    </source>
</evidence>
<sequence length="494" mass="54200">MVTNDEGIVSFKHKVIEEVARLAWNDELSDDYFDELVYKLVPGPKATFRCCIYKERELVRQRIRLAMGKCPTAEKEKTSSNIIQVLDPACDECPIASYIVTDNCRLCMGKACLNSCHFGAISIGRNRSYIDPAKCKECGKCAAACPYNAIAHLERPCKKSCTTGAITYDEDGLCIIDEEKCVQCGHCIHSCPFGAISSKSYLVDVIKAIKAGKKVIAMCAPATEGQFGNDITMASIKNALIKMGFADMVEVGLGADMTAAFEAKEWAEALEEGKKMTTSCCPAFINMLKKQFPEEFEKNKSTTVSPMCAVSRYLKAVNPGCVTVFIGPCIAKKAEAADESISDNADYVMTYGEFRALLRSKDMKLTPVEGEYQEATVWGKRFASSGGVANAVLECMQEMGVDTSDIKLRKCAGGQECRQALLLLKAGRLPEDFIEGMMCPGGCVGGPSKHMAENEITKAREELLSAADKRKIIENLKKYPIDKFSMYRDGHMDS</sequence>
<dbReference type="Proteomes" id="UP000189857">
    <property type="component" value="Unassembled WGS sequence"/>
</dbReference>
<dbReference type="Pfam" id="PF00037">
    <property type="entry name" value="Fer4"/>
    <property type="match status" value="1"/>
</dbReference>
<dbReference type="SUPFAM" id="SSF54862">
    <property type="entry name" value="4Fe-4S ferredoxins"/>
    <property type="match status" value="1"/>
</dbReference>
<dbReference type="OrthoDB" id="9798098at2"/>